<feature type="transmembrane region" description="Helical" evidence="6">
    <location>
        <begin position="193"/>
        <end position="211"/>
    </location>
</feature>
<keyword evidence="2 6" id="KW-1003">Cell membrane</keyword>
<dbReference type="GO" id="GO:0050909">
    <property type="term" value="P:sensory perception of taste"/>
    <property type="evidence" value="ECO:0007669"/>
    <property type="project" value="InterPro"/>
</dbReference>
<dbReference type="GO" id="GO:0007165">
    <property type="term" value="P:signal transduction"/>
    <property type="evidence" value="ECO:0007669"/>
    <property type="project" value="UniProtKB-KW"/>
</dbReference>
<accession>J9HFQ6</accession>
<proteinExistence type="inferred from homology"/>
<dbReference type="Proteomes" id="UP000682892">
    <property type="component" value="Unassembled WGS sequence"/>
</dbReference>
<evidence type="ECO:0000256" key="5">
    <source>
        <dbReference type="ARBA" id="ARBA00023136"/>
    </source>
</evidence>
<feature type="transmembrane region" description="Helical" evidence="6">
    <location>
        <begin position="61"/>
        <end position="79"/>
    </location>
</feature>
<evidence type="ECO:0000256" key="1">
    <source>
        <dbReference type="ARBA" id="ARBA00004651"/>
    </source>
</evidence>
<evidence type="ECO:0000256" key="4">
    <source>
        <dbReference type="ARBA" id="ARBA00022989"/>
    </source>
</evidence>
<protein>
    <recommendedName>
        <fullName evidence="6">Gustatory receptor</fullName>
    </recommendedName>
</protein>
<reference evidence="7" key="1">
    <citation type="submission" date="2005-10" db="EMBL/GenBank/DDBJ databases">
        <authorList>
            <person name="Loftus B.J."/>
            <person name="Nene V.M."/>
            <person name="Hannick L.I."/>
            <person name="Bidwell S."/>
            <person name="Haas B."/>
            <person name="Amedeo P."/>
            <person name="Orvis J."/>
            <person name="Wortman J.R."/>
            <person name="White O.R."/>
            <person name="Salzberg S."/>
            <person name="Shumway M."/>
            <person name="Koo H."/>
            <person name="Zhao Y."/>
            <person name="Holmes M."/>
            <person name="Miller J."/>
            <person name="Schatz M."/>
            <person name="Pop M."/>
            <person name="Pai G."/>
            <person name="Utterback T."/>
            <person name="Rogers Y.-H."/>
            <person name="Kravitz S."/>
            <person name="Fraser C.M."/>
        </authorList>
    </citation>
    <scope>NUCLEOTIDE SEQUENCE</scope>
    <source>
        <strain evidence="7">Liverpool</strain>
    </source>
</reference>
<keyword evidence="3 6" id="KW-0812">Transmembrane</keyword>
<dbReference type="Pfam" id="PF08395">
    <property type="entry name" value="7tm_7"/>
    <property type="match status" value="1"/>
</dbReference>
<organism evidence="7 8">
    <name type="scientific">Aedes aegypti</name>
    <name type="common">Yellowfever mosquito</name>
    <name type="synonym">Culex aegypti</name>
    <dbReference type="NCBI Taxonomy" id="7159"/>
    <lineage>
        <taxon>Eukaryota</taxon>
        <taxon>Metazoa</taxon>
        <taxon>Ecdysozoa</taxon>
        <taxon>Arthropoda</taxon>
        <taxon>Hexapoda</taxon>
        <taxon>Insecta</taxon>
        <taxon>Pterygota</taxon>
        <taxon>Neoptera</taxon>
        <taxon>Endopterygota</taxon>
        <taxon>Diptera</taxon>
        <taxon>Nematocera</taxon>
        <taxon>Culicoidea</taxon>
        <taxon>Culicidae</taxon>
        <taxon>Culicinae</taxon>
        <taxon>Aedini</taxon>
        <taxon>Aedes</taxon>
        <taxon>Stegomyia</taxon>
    </lineage>
</organism>
<feature type="transmembrane region" description="Helical" evidence="6">
    <location>
        <begin position="250"/>
        <end position="273"/>
    </location>
</feature>
<keyword evidence="4 6" id="KW-1133">Transmembrane helix</keyword>
<dbReference type="PaxDb" id="7159-AAEL017206-PA"/>
<evidence type="ECO:0000256" key="6">
    <source>
        <dbReference type="RuleBase" id="RU363108"/>
    </source>
</evidence>
<dbReference type="InterPro" id="IPR013604">
    <property type="entry name" value="7TM_chemorcpt"/>
</dbReference>
<keyword evidence="6" id="KW-0807">Transducer</keyword>
<dbReference type="PhylomeDB" id="J9HFQ6"/>
<keyword evidence="6" id="KW-0675">Receptor</keyword>
<keyword evidence="5 6" id="KW-0472">Membrane</keyword>
<feature type="transmembrane region" description="Helical" evidence="6">
    <location>
        <begin position="139"/>
        <end position="160"/>
    </location>
</feature>
<name>J9HFQ6_AEDAE</name>
<gene>
    <name evidence="7" type="primary">GPRgr39a</name>
    <name evidence="7" type="ORF">AaeL_AAEL017206</name>
</gene>
<evidence type="ECO:0000313" key="7">
    <source>
        <dbReference type="EMBL" id="EJY57677.1"/>
    </source>
</evidence>
<feature type="non-terminal residue" evidence="7">
    <location>
        <position position="318"/>
    </location>
</feature>
<comment type="similarity">
    <text evidence="6">Belongs to the insect chemoreceptor superfamily. Gustatory receptor (GR) family.</text>
</comment>
<feature type="transmembrane region" description="Helical" evidence="6">
    <location>
        <begin position="99"/>
        <end position="118"/>
    </location>
</feature>
<feature type="transmembrane region" description="Helical" evidence="6">
    <location>
        <begin position="285"/>
        <end position="306"/>
    </location>
</feature>
<comment type="subcellular location">
    <subcellularLocation>
        <location evidence="1 6">Cell membrane</location>
        <topology evidence="1 6">Multi-pass membrane protein</topology>
    </subcellularLocation>
</comment>
<evidence type="ECO:0000256" key="3">
    <source>
        <dbReference type="ARBA" id="ARBA00022692"/>
    </source>
</evidence>
<evidence type="ECO:0000256" key="2">
    <source>
        <dbReference type="ARBA" id="ARBA00022475"/>
    </source>
</evidence>
<sequence length="318" mass="36663">MLSFRPCRNKYIQQTSITLDVMDFFQSQKLLANILTVMGYLKLENPKTSSCWKSSARNAGYTLYAILLKAIAFSAVLFFRDPVLIPYGQHGAITFYVRIAESLYHQVCMIILLVNNIFKKRAFRKVWMLLETLQNQEYVDCYPFCRASVKIVLIVSIVYYGMHIPVVIYSCSTVNIVTVVFIVLYVTDGMGFVIYQIYVLMLIWMLENMMIKTNLRLRIAVKVGDPSILLKVLQQHNGILKCVVLVNQCFGMFMLITMFEMFFSTICHLYFSVSATWLVSGKQQIYMMALRGITWAGPLMALWWTMVTKCNSFAHVVS</sequence>
<dbReference type="EMBL" id="CH477431">
    <property type="protein sequence ID" value="EJY57677.1"/>
    <property type="molecule type" value="Genomic_DNA"/>
</dbReference>
<comment type="caution">
    <text evidence="6">Lacks conserved residue(s) required for the propagation of feature annotation.</text>
</comment>
<reference evidence="7" key="2">
    <citation type="journal article" date="2007" name="Science">
        <title>Genome sequence of Aedes aegypti, a major arbovirus vector.</title>
        <authorList>
            <person name="Nene V."/>
            <person name="Wortman J.R."/>
            <person name="Lawson D."/>
            <person name="Haas B."/>
            <person name="Kodira C."/>
            <person name="Tu Z.J."/>
            <person name="Loftus B."/>
            <person name="Xi Z."/>
            <person name="Megy K."/>
            <person name="Grabherr M."/>
            <person name="Ren Q."/>
            <person name="Zdobnov E.M."/>
            <person name="Lobo N.F."/>
            <person name="Campbell K.S."/>
            <person name="Brown S.E."/>
            <person name="Bonaldo M.F."/>
            <person name="Zhu J."/>
            <person name="Sinkins S.P."/>
            <person name="Hogenkamp D.G."/>
            <person name="Amedeo P."/>
            <person name="Arensburger P."/>
            <person name="Atkinson P.W."/>
            <person name="Bidwell S."/>
            <person name="Biedler J."/>
            <person name="Birney E."/>
            <person name="Bruggner R.V."/>
            <person name="Costas J."/>
            <person name="Coy M.R."/>
            <person name="Crabtree J."/>
            <person name="Crawford M."/>
            <person name="Debruyn B."/>
            <person name="Decaprio D."/>
            <person name="Eiglmeier K."/>
            <person name="Eisenstadt E."/>
            <person name="El-Dorry H."/>
            <person name="Gelbart W.M."/>
            <person name="Gomes S.L."/>
            <person name="Hammond M."/>
            <person name="Hannick L.I."/>
            <person name="Hogan J.R."/>
            <person name="Holmes M.H."/>
            <person name="Jaffe D."/>
            <person name="Johnston J.S."/>
            <person name="Kennedy R.C."/>
            <person name="Koo H."/>
            <person name="Kravitz S."/>
            <person name="Kriventseva E.V."/>
            <person name="Kulp D."/>
            <person name="Labutti K."/>
            <person name="Lee E."/>
            <person name="Li S."/>
            <person name="Lovin D.D."/>
            <person name="Mao C."/>
            <person name="Mauceli E."/>
            <person name="Menck C.F."/>
            <person name="Miller J.R."/>
            <person name="Montgomery P."/>
            <person name="Mori A."/>
            <person name="Nascimento A.L."/>
            <person name="Naveira H.F."/>
            <person name="Nusbaum C."/>
            <person name="O'leary S."/>
            <person name="Orvis J."/>
            <person name="Pertea M."/>
            <person name="Quesneville H."/>
            <person name="Reidenbach K.R."/>
            <person name="Rogers Y.H."/>
            <person name="Roth C.W."/>
            <person name="Schneider J.R."/>
            <person name="Schatz M."/>
            <person name="Shumway M."/>
            <person name="Stanke M."/>
            <person name="Stinson E.O."/>
            <person name="Tubio J.M."/>
            <person name="Vanzee J.P."/>
            <person name="Verjovski-Almeida S."/>
            <person name="Werner D."/>
            <person name="White O."/>
            <person name="Wyder S."/>
            <person name="Zeng Q."/>
            <person name="Zhao Q."/>
            <person name="Zhao Y."/>
            <person name="Hill C.A."/>
            <person name="Raikhel A.S."/>
            <person name="Soares M.B."/>
            <person name="Knudson D.L."/>
            <person name="Lee N.H."/>
            <person name="Galagan J."/>
            <person name="Salzberg S.L."/>
            <person name="Paulsen I.T."/>
            <person name="Dimopoulos G."/>
            <person name="Collins F.H."/>
            <person name="Birren B."/>
            <person name="Fraser-Liggett C.M."/>
            <person name="Severson D.W."/>
        </authorList>
    </citation>
    <scope>NUCLEOTIDE SEQUENCE [LARGE SCALE GENOMIC DNA]</scope>
    <source>
        <strain evidence="7">Liverpool</strain>
    </source>
</reference>
<comment type="function">
    <text evidence="6">Gustatory receptor which mediates acceptance or avoidance behavior, depending on its substrates.</text>
</comment>
<evidence type="ECO:0000313" key="8">
    <source>
        <dbReference type="Proteomes" id="UP000682892"/>
    </source>
</evidence>
<reference evidence="7" key="3">
    <citation type="submission" date="2012-09" db="EMBL/GenBank/DDBJ databases">
        <authorList>
            <consortium name="VectorBase"/>
        </authorList>
    </citation>
    <scope>NUCLEOTIDE SEQUENCE</scope>
    <source>
        <strain evidence="7">Liverpool</strain>
    </source>
</reference>
<dbReference type="GO" id="GO:0005886">
    <property type="term" value="C:plasma membrane"/>
    <property type="evidence" value="ECO:0007669"/>
    <property type="project" value="UniProtKB-SubCell"/>
</dbReference>
<dbReference type="AlphaFoldDB" id="J9HFQ6"/>